<evidence type="ECO:0000256" key="1">
    <source>
        <dbReference type="SAM" id="MobiDB-lite"/>
    </source>
</evidence>
<dbReference type="Proteomes" id="UP001362999">
    <property type="component" value="Unassembled WGS sequence"/>
</dbReference>
<proteinExistence type="predicted"/>
<feature type="region of interest" description="Disordered" evidence="1">
    <location>
        <begin position="153"/>
        <end position="176"/>
    </location>
</feature>
<comment type="caution">
    <text evidence="2">The sequence shown here is derived from an EMBL/GenBank/DDBJ whole genome shotgun (WGS) entry which is preliminary data.</text>
</comment>
<dbReference type="EMBL" id="JAWWNJ010000189">
    <property type="protein sequence ID" value="KAK6972317.1"/>
    <property type="molecule type" value="Genomic_DNA"/>
</dbReference>
<accession>A0AAV9Z6Q2</accession>
<name>A0AAV9Z6Q2_9AGAR</name>
<reference evidence="2 3" key="1">
    <citation type="journal article" date="2024" name="J Genomics">
        <title>Draft genome sequencing and assembly of Favolaschia claudopus CIRM-BRFM 2984 isolated from oak limbs.</title>
        <authorList>
            <person name="Navarro D."/>
            <person name="Drula E."/>
            <person name="Chaduli D."/>
            <person name="Cazenave R."/>
            <person name="Ahrendt S."/>
            <person name="Wang J."/>
            <person name="Lipzen A."/>
            <person name="Daum C."/>
            <person name="Barry K."/>
            <person name="Grigoriev I.V."/>
            <person name="Favel A."/>
            <person name="Rosso M.N."/>
            <person name="Martin F."/>
        </authorList>
    </citation>
    <scope>NUCLEOTIDE SEQUENCE [LARGE SCALE GENOMIC DNA]</scope>
    <source>
        <strain evidence="2 3">CIRM-BRFM 2984</strain>
    </source>
</reference>
<feature type="region of interest" description="Disordered" evidence="1">
    <location>
        <begin position="222"/>
        <end position="252"/>
    </location>
</feature>
<dbReference type="AlphaFoldDB" id="A0AAV9Z6Q2"/>
<keyword evidence="3" id="KW-1185">Reference proteome</keyword>
<organism evidence="2 3">
    <name type="scientific">Favolaschia claudopus</name>
    <dbReference type="NCBI Taxonomy" id="2862362"/>
    <lineage>
        <taxon>Eukaryota</taxon>
        <taxon>Fungi</taxon>
        <taxon>Dikarya</taxon>
        <taxon>Basidiomycota</taxon>
        <taxon>Agaricomycotina</taxon>
        <taxon>Agaricomycetes</taxon>
        <taxon>Agaricomycetidae</taxon>
        <taxon>Agaricales</taxon>
        <taxon>Marasmiineae</taxon>
        <taxon>Mycenaceae</taxon>
        <taxon>Favolaschia</taxon>
    </lineage>
</organism>
<feature type="compositionally biased region" description="Polar residues" evidence="1">
    <location>
        <begin position="165"/>
        <end position="176"/>
    </location>
</feature>
<gene>
    <name evidence="2" type="ORF">R3P38DRAFT_3240093</name>
</gene>
<evidence type="ECO:0000313" key="2">
    <source>
        <dbReference type="EMBL" id="KAK6972317.1"/>
    </source>
</evidence>
<evidence type="ECO:0000313" key="3">
    <source>
        <dbReference type="Proteomes" id="UP001362999"/>
    </source>
</evidence>
<protein>
    <submittedName>
        <fullName evidence="2">Uncharacterized protein</fullName>
    </submittedName>
</protein>
<sequence>MTASIALSSEMLQLLHPGGAPALCLPFMVILIKLGKLTYFERLNHVGGLHSDSVGGGDPVNILTADTVSAAVKDLLDAPAHPSPKSVSDAFAARIDESPSPSFSVSTGTTSTGIDPNLSMSVLASVRIPTGWVKQWCGCHAHTFAAPSFSALAPSRPPSHRRTSHNPTLTPQLPPHSLNTLATDNAVSVHHRSAAVPRCKGFRKRSRGETRLMFMRAACGAGSQHKIKSGSRQPAHEKNNAHPQPFAPFHDSAPFLVLTPPTHH</sequence>